<comment type="caution">
    <text evidence="1">The sequence shown here is derived from an EMBL/GenBank/DDBJ whole genome shotgun (WGS) entry which is preliminary data.</text>
</comment>
<protein>
    <submittedName>
        <fullName evidence="1">Uncharacterized protein</fullName>
    </submittedName>
</protein>
<sequence length="78" mass="8944">MRISRTRQPRATGRQPERLYSDKDIEGKLVLLIYSGRHEKAEPLFAEARKLLPGVDAAQLNRVAYRLALQLKENGIAW</sequence>
<dbReference type="EMBL" id="JBHRUG010000037">
    <property type="protein sequence ID" value="MFC3285710.1"/>
    <property type="molecule type" value="Genomic_DNA"/>
</dbReference>
<dbReference type="RefSeq" id="WP_386776485.1">
    <property type="nucleotide sequence ID" value="NZ_JBHRUG010000037.1"/>
</dbReference>
<dbReference type="Proteomes" id="UP001595579">
    <property type="component" value="Unassembled WGS sequence"/>
</dbReference>
<organism evidence="1 2">
    <name type="scientific">Litchfieldella rifensis</name>
    <dbReference type="NCBI Taxonomy" id="762643"/>
    <lineage>
        <taxon>Bacteria</taxon>
        <taxon>Pseudomonadati</taxon>
        <taxon>Pseudomonadota</taxon>
        <taxon>Gammaproteobacteria</taxon>
        <taxon>Oceanospirillales</taxon>
        <taxon>Halomonadaceae</taxon>
        <taxon>Litchfieldella</taxon>
    </lineage>
</organism>
<accession>A0ABV7LTU6</accession>
<keyword evidence="2" id="KW-1185">Reference proteome</keyword>
<reference evidence="2" key="1">
    <citation type="journal article" date="2019" name="Int. J. Syst. Evol. Microbiol.">
        <title>The Global Catalogue of Microorganisms (GCM) 10K type strain sequencing project: providing services to taxonomists for standard genome sequencing and annotation.</title>
        <authorList>
            <consortium name="The Broad Institute Genomics Platform"/>
            <consortium name="The Broad Institute Genome Sequencing Center for Infectious Disease"/>
            <person name="Wu L."/>
            <person name="Ma J."/>
        </authorList>
    </citation>
    <scope>NUCLEOTIDE SEQUENCE [LARGE SCALE GENOMIC DNA]</scope>
    <source>
        <strain evidence="2">CECT 7698</strain>
    </source>
</reference>
<gene>
    <name evidence="1" type="ORF">ACFOEV_19095</name>
</gene>
<proteinExistence type="predicted"/>
<evidence type="ECO:0000313" key="2">
    <source>
        <dbReference type="Proteomes" id="UP001595579"/>
    </source>
</evidence>
<evidence type="ECO:0000313" key="1">
    <source>
        <dbReference type="EMBL" id="MFC3285710.1"/>
    </source>
</evidence>
<name>A0ABV7LTU6_9GAMM</name>